<accession>D8RJX8</accession>
<dbReference type="Gramene" id="EFJ27350">
    <property type="protein sequence ID" value="EFJ27350"/>
    <property type="gene ID" value="SELMODRAFT_412060"/>
</dbReference>
<dbReference type="AlphaFoldDB" id="D8RJX8"/>
<organism evidence="2">
    <name type="scientific">Selaginella moellendorffii</name>
    <name type="common">Spikemoss</name>
    <dbReference type="NCBI Taxonomy" id="88036"/>
    <lineage>
        <taxon>Eukaryota</taxon>
        <taxon>Viridiplantae</taxon>
        <taxon>Streptophyta</taxon>
        <taxon>Embryophyta</taxon>
        <taxon>Tracheophyta</taxon>
        <taxon>Lycopodiopsida</taxon>
        <taxon>Selaginellales</taxon>
        <taxon>Selaginellaceae</taxon>
        <taxon>Selaginella</taxon>
    </lineage>
</organism>
<dbReference type="Proteomes" id="UP000001514">
    <property type="component" value="Unassembled WGS sequence"/>
</dbReference>
<dbReference type="HOGENOM" id="CLU_802646_0_0_1"/>
<dbReference type="InParanoid" id="D8RJX8"/>
<protein>
    <submittedName>
        <fullName evidence="1">Uncharacterized protein</fullName>
    </submittedName>
</protein>
<name>D8RJX8_SELML</name>
<gene>
    <name evidence="1" type="ORF">SELMODRAFT_412060</name>
</gene>
<dbReference type="KEGG" id="smo:SELMODRAFT_412060"/>
<keyword evidence="2" id="KW-1185">Reference proteome</keyword>
<reference evidence="1 2" key="1">
    <citation type="journal article" date="2011" name="Science">
        <title>The Selaginella genome identifies genetic changes associated with the evolution of vascular plants.</title>
        <authorList>
            <person name="Banks J.A."/>
            <person name="Nishiyama T."/>
            <person name="Hasebe M."/>
            <person name="Bowman J.L."/>
            <person name="Gribskov M."/>
            <person name="dePamphilis C."/>
            <person name="Albert V.A."/>
            <person name="Aono N."/>
            <person name="Aoyama T."/>
            <person name="Ambrose B.A."/>
            <person name="Ashton N.W."/>
            <person name="Axtell M.J."/>
            <person name="Barker E."/>
            <person name="Barker M.S."/>
            <person name="Bennetzen J.L."/>
            <person name="Bonawitz N.D."/>
            <person name="Chapple C."/>
            <person name="Cheng C."/>
            <person name="Correa L.G."/>
            <person name="Dacre M."/>
            <person name="DeBarry J."/>
            <person name="Dreyer I."/>
            <person name="Elias M."/>
            <person name="Engstrom E.M."/>
            <person name="Estelle M."/>
            <person name="Feng L."/>
            <person name="Finet C."/>
            <person name="Floyd S.K."/>
            <person name="Frommer W.B."/>
            <person name="Fujita T."/>
            <person name="Gramzow L."/>
            <person name="Gutensohn M."/>
            <person name="Harholt J."/>
            <person name="Hattori M."/>
            <person name="Heyl A."/>
            <person name="Hirai T."/>
            <person name="Hiwatashi Y."/>
            <person name="Ishikawa M."/>
            <person name="Iwata M."/>
            <person name="Karol K.G."/>
            <person name="Koehler B."/>
            <person name="Kolukisaoglu U."/>
            <person name="Kubo M."/>
            <person name="Kurata T."/>
            <person name="Lalonde S."/>
            <person name="Li K."/>
            <person name="Li Y."/>
            <person name="Litt A."/>
            <person name="Lyons E."/>
            <person name="Manning G."/>
            <person name="Maruyama T."/>
            <person name="Michael T.P."/>
            <person name="Mikami K."/>
            <person name="Miyazaki S."/>
            <person name="Morinaga S."/>
            <person name="Murata T."/>
            <person name="Mueller-Roeber B."/>
            <person name="Nelson D.R."/>
            <person name="Obara M."/>
            <person name="Oguri Y."/>
            <person name="Olmstead R.G."/>
            <person name="Onodera N."/>
            <person name="Petersen B.L."/>
            <person name="Pils B."/>
            <person name="Prigge M."/>
            <person name="Rensing S.A."/>
            <person name="Riano-Pachon D.M."/>
            <person name="Roberts A.W."/>
            <person name="Sato Y."/>
            <person name="Scheller H.V."/>
            <person name="Schulz B."/>
            <person name="Schulz C."/>
            <person name="Shakirov E.V."/>
            <person name="Shibagaki N."/>
            <person name="Shinohara N."/>
            <person name="Shippen D.E."/>
            <person name="Soerensen I."/>
            <person name="Sotooka R."/>
            <person name="Sugimoto N."/>
            <person name="Sugita M."/>
            <person name="Sumikawa N."/>
            <person name="Tanurdzic M."/>
            <person name="Theissen G."/>
            <person name="Ulvskov P."/>
            <person name="Wakazuki S."/>
            <person name="Weng J.K."/>
            <person name="Willats W.W."/>
            <person name="Wipf D."/>
            <person name="Wolf P.G."/>
            <person name="Yang L."/>
            <person name="Zimmer A.D."/>
            <person name="Zhu Q."/>
            <person name="Mitros T."/>
            <person name="Hellsten U."/>
            <person name="Loque D."/>
            <person name="Otillar R."/>
            <person name="Salamov A."/>
            <person name="Schmutz J."/>
            <person name="Shapiro H."/>
            <person name="Lindquist E."/>
            <person name="Lucas S."/>
            <person name="Rokhsar D."/>
            <person name="Grigoriev I.V."/>
        </authorList>
    </citation>
    <scope>NUCLEOTIDE SEQUENCE [LARGE SCALE GENOMIC DNA]</scope>
</reference>
<dbReference type="EMBL" id="GL377582">
    <property type="protein sequence ID" value="EFJ27350.1"/>
    <property type="molecule type" value="Genomic_DNA"/>
</dbReference>
<evidence type="ECO:0000313" key="2">
    <source>
        <dbReference type="Proteomes" id="UP000001514"/>
    </source>
</evidence>
<evidence type="ECO:0000313" key="1">
    <source>
        <dbReference type="EMBL" id="EFJ27350.1"/>
    </source>
</evidence>
<proteinExistence type="predicted"/>
<sequence>MSRIVSLPEEDLCKAECTHEAMTVWRSDCWLPFAYDAELFNLLAVLYICLSNNHSEFQACLAHLHTTSSDDLQRLDRPEIISRLARMGLELRCLADEVVDCYKRESVVLGKKEWDEYFRLGSQLSVANCSGQGKKLLSAMYDEQGSGLLASLCTQRPPQSAFLSHLFALFDCTTNARLWLCRSTLPVYYAFSNVHKPHVFTSDLLREKQNLLVSTDQNLMSFLGSFQERVPSLSDVKDGTPYVPTNQDGKVPLCLEYENPRLPHSSSSGCCLQAPGHGSAQRCLLLIKTSFKITTVCPSFSSMRFHSGQIEWQHRSDPCCSSTFCFKDDLTGALPTILDGGGAKLA</sequence>